<dbReference type="RefSeq" id="WP_072988429.1">
    <property type="nucleotide sequence ID" value="NZ_FQYU01000001.1"/>
</dbReference>
<keyword evidence="1" id="KW-1133">Transmembrane helix</keyword>
<dbReference type="Proteomes" id="UP000184543">
    <property type="component" value="Unassembled WGS sequence"/>
</dbReference>
<feature type="transmembrane region" description="Helical" evidence="1">
    <location>
        <begin position="147"/>
        <end position="167"/>
    </location>
</feature>
<feature type="transmembrane region" description="Helical" evidence="1">
    <location>
        <begin position="207"/>
        <end position="230"/>
    </location>
</feature>
<evidence type="ECO:0000313" key="3">
    <source>
        <dbReference type="Proteomes" id="UP000184543"/>
    </source>
</evidence>
<feature type="transmembrane region" description="Helical" evidence="1">
    <location>
        <begin position="183"/>
        <end position="201"/>
    </location>
</feature>
<evidence type="ECO:0008006" key="4">
    <source>
        <dbReference type="Google" id="ProtNLM"/>
    </source>
</evidence>
<evidence type="ECO:0000313" key="2">
    <source>
        <dbReference type="EMBL" id="SHI56446.1"/>
    </source>
</evidence>
<dbReference type="STRING" id="192903.SAMN04488513_101654"/>
<proteinExistence type="predicted"/>
<gene>
    <name evidence="2" type="ORF">SAMN04488513_101654</name>
</gene>
<dbReference type="OrthoDB" id="8481923at2"/>
<protein>
    <recommendedName>
        <fullName evidence="4">DUF4184 family protein</fullName>
    </recommendedName>
</protein>
<evidence type="ECO:0000256" key="1">
    <source>
        <dbReference type="SAM" id="Phobius"/>
    </source>
</evidence>
<dbReference type="InterPro" id="IPR025238">
    <property type="entry name" value="DUF4184"/>
</dbReference>
<feature type="transmembrane region" description="Helical" evidence="1">
    <location>
        <begin position="104"/>
        <end position="121"/>
    </location>
</feature>
<dbReference type="AlphaFoldDB" id="A0A1M6C606"/>
<accession>A0A1M6C606</accession>
<keyword evidence="1" id="KW-0472">Membrane</keyword>
<keyword evidence="1" id="KW-0812">Transmembrane</keyword>
<dbReference type="Pfam" id="PF13803">
    <property type="entry name" value="DUF4184"/>
    <property type="match status" value="1"/>
</dbReference>
<organism evidence="2 3">
    <name type="scientific">Pseudozobellia thermophila</name>
    <dbReference type="NCBI Taxonomy" id="192903"/>
    <lineage>
        <taxon>Bacteria</taxon>
        <taxon>Pseudomonadati</taxon>
        <taxon>Bacteroidota</taxon>
        <taxon>Flavobacteriia</taxon>
        <taxon>Flavobacteriales</taxon>
        <taxon>Flavobacteriaceae</taxon>
        <taxon>Pseudozobellia</taxon>
    </lineage>
</organism>
<name>A0A1M6C606_9FLAO</name>
<keyword evidence="3" id="KW-1185">Reference proteome</keyword>
<dbReference type="EMBL" id="FQYU01000001">
    <property type="protein sequence ID" value="SHI56446.1"/>
    <property type="molecule type" value="Genomic_DNA"/>
</dbReference>
<sequence length="258" mass="29859">MPFTGSHPALIIPLLKNRYFSASGLIMGSMVPDFEFILLMKTSVVYGHDISSMFWLNLPLSIGLLFLFHNVVRKSMILNLPGYFEKRLRSYLYFNWNGYFRKNIVKVMLSILLGNLGHLFWDAFTHQHGIFVEWIGFLATPVMGVPLYHVLQYGFSLLGAWALWLFFRKLPFKDLYPSDKRKMAYWAIVGAVAVVVLFFRFREVQRFYFEEWVVCSLSAFMIGLVAASVLDRLNAFNKGRARQVKPVNVEVGHHSGKR</sequence>
<reference evidence="3" key="1">
    <citation type="submission" date="2016-11" db="EMBL/GenBank/DDBJ databases">
        <authorList>
            <person name="Varghese N."/>
            <person name="Submissions S."/>
        </authorList>
    </citation>
    <scope>NUCLEOTIDE SEQUENCE [LARGE SCALE GENOMIC DNA]</scope>
    <source>
        <strain evidence="3">DSM 19858</strain>
    </source>
</reference>
<feature type="transmembrane region" description="Helical" evidence="1">
    <location>
        <begin position="52"/>
        <end position="72"/>
    </location>
</feature>